<gene>
    <name evidence="3" type="ORF">NCTC11296_02616</name>
</gene>
<evidence type="ECO:0000259" key="2">
    <source>
        <dbReference type="Pfam" id="PF01402"/>
    </source>
</evidence>
<dbReference type="Pfam" id="PF01402">
    <property type="entry name" value="RHH_1"/>
    <property type="match status" value="1"/>
</dbReference>
<dbReference type="GO" id="GO:0006355">
    <property type="term" value="P:regulation of DNA-templated transcription"/>
    <property type="evidence" value="ECO:0007669"/>
    <property type="project" value="InterPro"/>
</dbReference>
<protein>
    <submittedName>
        <fullName evidence="3">Bacteriophage phi-related protein</fullName>
    </submittedName>
</protein>
<proteinExistence type="predicted"/>
<dbReference type="RefSeq" id="WP_021723821.1">
    <property type="nucleotide sequence ID" value="NZ_PQVK01000215.1"/>
</dbReference>
<dbReference type="AlphaFoldDB" id="A0A377IBM8"/>
<name>A0A377IBM8_AVIPA</name>
<feature type="domain" description="Ribbon-helix-helix protein CopG" evidence="2">
    <location>
        <begin position="28"/>
        <end position="60"/>
    </location>
</feature>
<evidence type="ECO:0000313" key="4">
    <source>
        <dbReference type="Proteomes" id="UP000254465"/>
    </source>
</evidence>
<accession>A0A377IBM8</accession>
<reference evidence="3 4" key="1">
    <citation type="submission" date="2018-06" db="EMBL/GenBank/DDBJ databases">
        <authorList>
            <consortium name="Pathogen Informatics"/>
            <person name="Doyle S."/>
        </authorList>
    </citation>
    <scope>NUCLEOTIDE SEQUENCE [LARGE SCALE GENOMIC DNA]</scope>
    <source>
        <strain evidence="3 4">NCTC11296</strain>
    </source>
</reference>
<dbReference type="EMBL" id="UGHK01000002">
    <property type="protein sequence ID" value="STO72676.1"/>
    <property type="molecule type" value="Genomic_DNA"/>
</dbReference>
<evidence type="ECO:0000313" key="3">
    <source>
        <dbReference type="EMBL" id="STO72676.1"/>
    </source>
</evidence>
<dbReference type="Proteomes" id="UP000254465">
    <property type="component" value="Unassembled WGS sequence"/>
</dbReference>
<dbReference type="InterPro" id="IPR002145">
    <property type="entry name" value="CopG"/>
</dbReference>
<evidence type="ECO:0000256" key="1">
    <source>
        <dbReference type="SAM" id="MobiDB-lite"/>
    </source>
</evidence>
<organism evidence="3 4">
    <name type="scientific">Avibacterium paragallinarum</name>
    <name type="common">Haemophilus gallinarum</name>
    <dbReference type="NCBI Taxonomy" id="728"/>
    <lineage>
        <taxon>Bacteria</taxon>
        <taxon>Pseudomonadati</taxon>
        <taxon>Pseudomonadota</taxon>
        <taxon>Gammaproteobacteria</taxon>
        <taxon>Pasteurellales</taxon>
        <taxon>Pasteurellaceae</taxon>
        <taxon>Avibacterium</taxon>
    </lineage>
</organism>
<sequence>MSRGRPKSGLTRQEQQEKSDKKRGVRLVGFKLKEETISRLAELSERTGKSKTALIEEMIWNY</sequence>
<feature type="region of interest" description="Disordered" evidence="1">
    <location>
        <begin position="1"/>
        <end position="24"/>
    </location>
</feature>